<dbReference type="InterPro" id="IPR036388">
    <property type="entry name" value="WH-like_DNA-bd_sf"/>
</dbReference>
<dbReference type="AlphaFoldDB" id="A0A6L3IHW0"/>
<comment type="caution">
    <text evidence="1">The sequence shown here is derived from an EMBL/GenBank/DDBJ whole genome shotgun (WGS) entry which is preliminary data.</text>
</comment>
<reference evidence="1 2" key="1">
    <citation type="journal article" date="2019" name="Nat. Med.">
        <title>A library of human gut bacterial isolates paired with longitudinal multiomics data enables mechanistic microbiome research.</title>
        <authorList>
            <person name="Poyet M."/>
            <person name="Groussin M."/>
            <person name="Gibbons S.M."/>
            <person name="Avila-Pacheco J."/>
            <person name="Jiang X."/>
            <person name="Kearney S.M."/>
            <person name="Perrotta A.R."/>
            <person name="Berdy B."/>
            <person name="Zhao S."/>
            <person name="Lieberman T.D."/>
            <person name="Swanson P.K."/>
            <person name="Smith M."/>
            <person name="Roesemann S."/>
            <person name="Alexander J.E."/>
            <person name="Rich S.A."/>
            <person name="Livny J."/>
            <person name="Vlamakis H."/>
            <person name="Clish C."/>
            <person name="Bullock K."/>
            <person name="Deik A."/>
            <person name="Scott J."/>
            <person name="Pierce K.A."/>
            <person name="Xavier R.J."/>
            <person name="Alm E.J."/>
        </authorList>
    </citation>
    <scope>NUCLEOTIDE SEQUENCE [LARGE SCALE GENOMIC DNA]</scope>
    <source>
        <strain evidence="1 2">BIOML-A25</strain>
    </source>
</reference>
<proteinExistence type="predicted"/>
<feature type="non-terminal residue" evidence="1">
    <location>
        <position position="1"/>
    </location>
</feature>
<dbReference type="InterPro" id="IPR013324">
    <property type="entry name" value="RNA_pol_sigma_r3/r4-like"/>
</dbReference>
<dbReference type="Proteomes" id="UP000481700">
    <property type="component" value="Unassembled WGS sequence"/>
</dbReference>
<dbReference type="SUPFAM" id="SSF88659">
    <property type="entry name" value="Sigma3 and sigma4 domains of RNA polymerase sigma factors"/>
    <property type="match status" value="1"/>
</dbReference>
<gene>
    <name evidence="1" type="ORF">F2Z07_28625</name>
</gene>
<organism evidence="1 2">
    <name type="scientific">Phocaeicola dorei</name>
    <dbReference type="NCBI Taxonomy" id="357276"/>
    <lineage>
        <taxon>Bacteria</taxon>
        <taxon>Pseudomonadati</taxon>
        <taxon>Bacteroidota</taxon>
        <taxon>Bacteroidia</taxon>
        <taxon>Bacteroidales</taxon>
        <taxon>Bacteroidaceae</taxon>
        <taxon>Phocaeicola</taxon>
    </lineage>
</organism>
<evidence type="ECO:0000313" key="2">
    <source>
        <dbReference type="Proteomes" id="UP000481700"/>
    </source>
</evidence>
<accession>A0A6L3IHW0</accession>
<evidence type="ECO:0000313" key="1">
    <source>
        <dbReference type="EMBL" id="KAA5297343.1"/>
    </source>
</evidence>
<name>A0A6L3IHW0_9BACT</name>
<protein>
    <submittedName>
        <fullName evidence="1">RNA polymerase sigma-70 factor</fullName>
    </submittedName>
</protein>
<sequence length="30" mass="3417">LGISPDTVKKHISKALRTLREAILKKEDKQ</sequence>
<dbReference type="EMBL" id="VVZV01000455">
    <property type="protein sequence ID" value="KAA5297343.1"/>
    <property type="molecule type" value="Genomic_DNA"/>
</dbReference>
<dbReference type="Gene3D" id="1.10.10.10">
    <property type="entry name" value="Winged helix-like DNA-binding domain superfamily/Winged helix DNA-binding domain"/>
    <property type="match status" value="1"/>
</dbReference>